<dbReference type="PROSITE" id="PS51186">
    <property type="entry name" value="GNAT"/>
    <property type="match status" value="1"/>
</dbReference>
<dbReference type="RefSeq" id="WP_058438007.1">
    <property type="nucleotide sequence ID" value="NZ_KQ758903.1"/>
</dbReference>
<keyword evidence="3" id="KW-1185">Reference proteome</keyword>
<dbReference type="Gene3D" id="3.40.630.30">
    <property type="match status" value="1"/>
</dbReference>
<accession>A0A0W0GFV2</accession>
<dbReference type="Proteomes" id="UP000053947">
    <property type="component" value="Unassembled WGS sequence"/>
</dbReference>
<dbReference type="InterPro" id="IPR000182">
    <property type="entry name" value="GNAT_dom"/>
</dbReference>
<sequence length="187" mass="21442">MPAELPKVNLRPKRLEDAELDYQWQTDPEFASLHAKEAVTLSFAQFQEEYAEVFKNRWPGRLHFAIETEQGLCIGDCACHNIRHDEAEGEVGINIARREYWGKGYGAAALSQFVEYIFSCTGLKKLKLRTLEGNLRAQRSFIRAGFRPAGVLEDGGHRFLRMELSREEWLKMTGHHDRMPADSAEES</sequence>
<keyword evidence="2" id="KW-0808">Transferase</keyword>
<dbReference type="GO" id="GO:0016747">
    <property type="term" value="F:acyltransferase activity, transferring groups other than amino-acyl groups"/>
    <property type="evidence" value="ECO:0007669"/>
    <property type="project" value="InterPro"/>
</dbReference>
<dbReference type="EMBL" id="LFDV01000002">
    <property type="protein sequence ID" value="KTB47437.1"/>
    <property type="molecule type" value="Genomic_DNA"/>
</dbReference>
<gene>
    <name evidence="2" type="ORF">DEALK_02820</name>
</gene>
<reference evidence="2 3" key="1">
    <citation type="submission" date="2015-06" db="EMBL/GenBank/DDBJ databases">
        <title>Genome sequence of the organohalide-respiring Dehalogenimonas alkenigignens type strain (IP3-3T).</title>
        <authorList>
            <person name="Key T.A."/>
            <person name="Richmond D.P."/>
            <person name="Bowman K.S."/>
            <person name="Cho Y.-J."/>
            <person name="Chun J."/>
            <person name="da Costa M.S."/>
            <person name="Rainey F.A."/>
            <person name="Moe W.M."/>
        </authorList>
    </citation>
    <scope>NUCLEOTIDE SEQUENCE [LARGE SCALE GENOMIC DNA]</scope>
    <source>
        <strain evidence="2 3">IP3-3</strain>
    </source>
</reference>
<dbReference type="AlphaFoldDB" id="A0A0W0GFV2"/>
<dbReference type="PANTHER" id="PTHR43415:SF3">
    <property type="entry name" value="GNAT-FAMILY ACETYLTRANSFERASE"/>
    <property type="match status" value="1"/>
</dbReference>
<feature type="domain" description="N-acetyltransferase" evidence="1">
    <location>
        <begin position="8"/>
        <end position="167"/>
    </location>
</feature>
<dbReference type="PANTHER" id="PTHR43415">
    <property type="entry name" value="SPERMIDINE N(1)-ACETYLTRANSFERASE"/>
    <property type="match status" value="1"/>
</dbReference>
<name>A0A0W0GFV2_9CHLR</name>
<evidence type="ECO:0000313" key="2">
    <source>
        <dbReference type="EMBL" id="KTB47437.1"/>
    </source>
</evidence>
<dbReference type="InterPro" id="IPR016181">
    <property type="entry name" value="Acyl_CoA_acyltransferase"/>
</dbReference>
<dbReference type="Pfam" id="PF13302">
    <property type="entry name" value="Acetyltransf_3"/>
    <property type="match status" value="1"/>
</dbReference>
<dbReference type="STRING" id="1217799.DEALK_02820"/>
<protein>
    <submittedName>
        <fullName evidence="2">Acetyltransferase</fullName>
    </submittedName>
</protein>
<organism evidence="2 3">
    <name type="scientific">Dehalogenimonas alkenigignens</name>
    <dbReference type="NCBI Taxonomy" id="1217799"/>
    <lineage>
        <taxon>Bacteria</taxon>
        <taxon>Bacillati</taxon>
        <taxon>Chloroflexota</taxon>
        <taxon>Dehalococcoidia</taxon>
        <taxon>Dehalococcoidales</taxon>
        <taxon>Dehalococcoidaceae</taxon>
        <taxon>Dehalogenimonas</taxon>
    </lineage>
</organism>
<dbReference type="OrthoDB" id="9795206at2"/>
<evidence type="ECO:0000259" key="1">
    <source>
        <dbReference type="PROSITE" id="PS51186"/>
    </source>
</evidence>
<comment type="caution">
    <text evidence="2">The sequence shown here is derived from an EMBL/GenBank/DDBJ whole genome shotgun (WGS) entry which is preliminary data.</text>
</comment>
<proteinExistence type="predicted"/>
<evidence type="ECO:0000313" key="3">
    <source>
        <dbReference type="Proteomes" id="UP000053947"/>
    </source>
</evidence>
<dbReference type="SUPFAM" id="SSF55729">
    <property type="entry name" value="Acyl-CoA N-acyltransferases (Nat)"/>
    <property type="match status" value="1"/>
</dbReference>